<dbReference type="SUPFAM" id="SSF50630">
    <property type="entry name" value="Acid proteases"/>
    <property type="match status" value="1"/>
</dbReference>
<dbReference type="Gene3D" id="2.40.70.10">
    <property type="entry name" value="Acid Proteases"/>
    <property type="match status" value="2"/>
</dbReference>
<evidence type="ECO:0000256" key="2">
    <source>
        <dbReference type="ARBA" id="ARBA00023157"/>
    </source>
</evidence>
<accession>A0ABP0EEU7</accession>
<dbReference type="InterPro" id="IPR021109">
    <property type="entry name" value="Peptidase_aspartic_dom_sf"/>
</dbReference>
<proteinExistence type="inferred from homology"/>
<comment type="similarity">
    <text evidence="1">Belongs to the peptidase A1 family.</text>
</comment>
<dbReference type="InterPro" id="IPR001461">
    <property type="entry name" value="Aspartic_peptidase_A1"/>
</dbReference>
<dbReference type="Pfam" id="PF00026">
    <property type="entry name" value="Asp"/>
    <property type="match status" value="1"/>
</dbReference>
<feature type="chain" id="PRO_5047047159" evidence="3">
    <location>
        <begin position="21"/>
        <end position="436"/>
    </location>
</feature>
<evidence type="ECO:0000259" key="4">
    <source>
        <dbReference type="PROSITE" id="PS51767"/>
    </source>
</evidence>
<dbReference type="PANTHER" id="PTHR47966">
    <property type="entry name" value="BETA-SITE APP-CLEAVING ENZYME, ISOFORM A-RELATED"/>
    <property type="match status" value="1"/>
</dbReference>
<evidence type="ECO:0000256" key="3">
    <source>
        <dbReference type="SAM" id="SignalP"/>
    </source>
</evidence>
<dbReference type="InterPro" id="IPR033121">
    <property type="entry name" value="PEPTIDASE_A1"/>
</dbReference>
<evidence type="ECO:0000313" key="5">
    <source>
        <dbReference type="EMBL" id="CAK7912175.1"/>
    </source>
</evidence>
<dbReference type="PANTHER" id="PTHR47966:SF65">
    <property type="entry name" value="ASPARTIC-TYPE ENDOPEPTIDASE"/>
    <property type="match status" value="1"/>
</dbReference>
<name>A0ABP0EEU7_9ASCO</name>
<protein>
    <submittedName>
        <fullName evidence="5">Candidapepsin-10</fullName>
    </submittedName>
</protein>
<evidence type="ECO:0000256" key="1">
    <source>
        <dbReference type="ARBA" id="ARBA00007447"/>
    </source>
</evidence>
<dbReference type="PRINTS" id="PR00792">
    <property type="entry name" value="PEPSIN"/>
</dbReference>
<feature type="domain" description="Peptidase A1" evidence="4">
    <location>
        <begin position="47"/>
        <end position="360"/>
    </location>
</feature>
<sequence length="436" mass="47590">MKFAIALTASSALLVSAVNAVGNVSQTGRNSTKGAFELGLIHESMSYNVKVWVGSEKDLVNVLLDGKQSYIQVSSSNITDSGVRNSCSHCTTEEQDVFDETKSSTFHTFANDSKRSVPEGSLGFWGHDSIEVHGLTMNEFPFLVTKSVSVTNDRVLGIGHPAKGESEDESFVFQLKNHGIIKKAAYSLFLNSSESSSGSVLLGGVDHAKYKGPLVTFPNLSDDFPSVLVQDLYTTDGGGRKTNFTNGNTYPAMIDVGLYMTLFPADVLDNICAELDCNYHTDSHVLQVPCTNSEISFNFNIGGVIINVPYNEFVWGSDDQCYISNGIWQNSEMKEFVLGQDFLRRVYAVIDLEDNTVSLAPIRYTNEQDIEVISKAIPSATNATNYTTPSFNSSVLHTPLPVDYNNHNTTSKGEAVVHGSNAMSMIAFIFASLFIF</sequence>
<feature type="signal peptide" evidence="3">
    <location>
        <begin position="1"/>
        <end position="20"/>
    </location>
</feature>
<keyword evidence="2" id="KW-1015">Disulfide bond</keyword>
<dbReference type="PROSITE" id="PS51767">
    <property type="entry name" value="PEPTIDASE_A1"/>
    <property type="match status" value="1"/>
</dbReference>
<evidence type="ECO:0000313" key="6">
    <source>
        <dbReference type="Proteomes" id="UP001497600"/>
    </source>
</evidence>
<reference evidence="5 6" key="1">
    <citation type="submission" date="2024-01" db="EMBL/GenBank/DDBJ databases">
        <authorList>
            <consortium name="Genoscope - CEA"/>
            <person name="William W."/>
        </authorList>
    </citation>
    <scope>NUCLEOTIDE SEQUENCE [LARGE SCALE GENOMIC DNA]</scope>
    <source>
        <strain evidence="5 6">29B2s-10</strain>
    </source>
</reference>
<keyword evidence="6" id="KW-1185">Reference proteome</keyword>
<organism evidence="5 6">
    <name type="scientific">[Candida] anglica</name>
    <dbReference type="NCBI Taxonomy" id="148631"/>
    <lineage>
        <taxon>Eukaryota</taxon>
        <taxon>Fungi</taxon>
        <taxon>Dikarya</taxon>
        <taxon>Ascomycota</taxon>
        <taxon>Saccharomycotina</taxon>
        <taxon>Pichiomycetes</taxon>
        <taxon>Debaryomycetaceae</taxon>
        <taxon>Kurtzmaniella</taxon>
    </lineage>
</organism>
<dbReference type="EMBL" id="OZ004258">
    <property type="protein sequence ID" value="CAK7912175.1"/>
    <property type="molecule type" value="Genomic_DNA"/>
</dbReference>
<keyword evidence="3" id="KW-0732">Signal</keyword>
<gene>
    <name evidence="5" type="primary">SAP10</name>
    <name evidence="5" type="ORF">CAAN4_F05798</name>
</gene>
<dbReference type="Proteomes" id="UP001497600">
    <property type="component" value="Chromosome F"/>
</dbReference>